<accession>A0A8S1C4L0</accession>
<keyword evidence="1" id="KW-0175">Coiled coil</keyword>
<dbReference type="EMBL" id="CADEPI010000014">
    <property type="protein sequence ID" value="CAB3364042.1"/>
    <property type="molecule type" value="Genomic_DNA"/>
</dbReference>
<dbReference type="GO" id="GO:0061630">
    <property type="term" value="F:ubiquitin protein ligase activity"/>
    <property type="evidence" value="ECO:0007669"/>
    <property type="project" value="InterPro"/>
</dbReference>
<evidence type="ECO:0000313" key="3">
    <source>
        <dbReference type="Proteomes" id="UP000494165"/>
    </source>
</evidence>
<dbReference type="GO" id="GO:0007131">
    <property type="term" value="P:reciprocal meiotic recombination"/>
    <property type="evidence" value="ECO:0007669"/>
    <property type="project" value="InterPro"/>
</dbReference>
<name>A0A8S1C4L0_9INSE</name>
<dbReference type="AlphaFoldDB" id="A0A8S1C4L0"/>
<dbReference type="Proteomes" id="UP000494165">
    <property type="component" value="Unassembled WGS sequence"/>
</dbReference>
<proteinExistence type="predicted"/>
<reference evidence="2 3" key="1">
    <citation type="submission" date="2020-04" db="EMBL/GenBank/DDBJ databases">
        <authorList>
            <person name="Alioto T."/>
            <person name="Alioto T."/>
            <person name="Gomez Garrido J."/>
        </authorList>
    </citation>
    <scope>NUCLEOTIDE SEQUENCE [LARGE SCALE GENOMIC DNA]</scope>
</reference>
<keyword evidence="3" id="KW-1185">Reference proteome</keyword>
<dbReference type="InterPro" id="IPR013083">
    <property type="entry name" value="Znf_RING/FYVE/PHD"/>
</dbReference>
<dbReference type="InterPro" id="IPR042448">
    <property type="entry name" value="CCNB1IP1"/>
</dbReference>
<dbReference type="OrthoDB" id="441210at2759"/>
<dbReference type="PANTHER" id="PTHR14305">
    <property type="entry name" value="E3 UBIQUITIN-PROTEIN LIGASE CCNB1IP1"/>
    <property type="match status" value="1"/>
</dbReference>
<dbReference type="PANTHER" id="PTHR14305:SF0">
    <property type="entry name" value="E3 UBIQUITIN-PROTEIN LIGASE CCNB1IP1"/>
    <property type="match status" value="1"/>
</dbReference>
<gene>
    <name evidence="2" type="ORF">CLODIP_2_CD06895</name>
</gene>
<comment type="caution">
    <text evidence="2">The sequence shown here is derived from an EMBL/GenBank/DDBJ whole genome shotgun (WGS) entry which is preliminary data.</text>
</comment>
<evidence type="ECO:0008006" key="4">
    <source>
        <dbReference type="Google" id="ProtNLM"/>
    </source>
</evidence>
<dbReference type="SUPFAM" id="SSF57850">
    <property type="entry name" value="RING/U-box"/>
    <property type="match status" value="1"/>
</dbReference>
<dbReference type="Gene3D" id="3.30.40.10">
    <property type="entry name" value="Zinc/RING finger domain, C3HC4 (zinc finger)"/>
    <property type="match status" value="1"/>
</dbReference>
<organism evidence="2 3">
    <name type="scientific">Cloeon dipterum</name>
    <dbReference type="NCBI Taxonomy" id="197152"/>
    <lineage>
        <taxon>Eukaryota</taxon>
        <taxon>Metazoa</taxon>
        <taxon>Ecdysozoa</taxon>
        <taxon>Arthropoda</taxon>
        <taxon>Hexapoda</taxon>
        <taxon>Insecta</taxon>
        <taxon>Pterygota</taxon>
        <taxon>Palaeoptera</taxon>
        <taxon>Ephemeroptera</taxon>
        <taxon>Pisciforma</taxon>
        <taxon>Baetidae</taxon>
        <taxon>Cloeon</taxon>
    </lineage>
</organism>
<protein>
    <recommendedName>
        <fullName evidence="4">RING-type domain-containing protein</fullName>
    </recommendedName>
</protein>
<dbReference type="GO" id="GO:0000795">
    <property type="term" value="C:synaptonemal complex"/>
    <property type="evidence" value="ECO:0007669"/>
    <property type="project" value="InterPro"/>
</dbReference>
<sequence>MQTPRQTHKYFEVNMADVDLMCNSKSCLKLLKKSAWVTSCSHIFCDEDGMRELMSANSDCKCPVCGAALSHSSDIVKVELNPTEHFKSMVLTGLSPEIVMDIMNRSFSFWTYQTSLTRKHQEGVIKSYKEKLSKLESSYESLVAKIRQEVHVLRKKVEEMEKERQELLSRLDDSARKLSERNRENQKLHNACNAIRIANLNSVDSNEPPAESNFTSFGPKTMNDLLPRRTVSQPHIMPPPMNFTPRNNAETHRVSSAIRRKPPTLNATGFRFNPVTPQVPPTAVNFTSFMTPKAPRVEQ</sequence>
<feature type="coiled-coil region" evidence="1">
    <location>
        <begin position="125"/>
        <end position="177"/>
    </location>
</feature>
<evidence type="ECO:0000313" key="2">
    <source>
        <dbReference type="EMBL" id="CAB3364042.1"/>
    </source>
</evidence>
<evidence type="ECO:0000256" key="1">
    <source>
        <dbReference type="SAM" id="Coils"/>
    </source>
</evidence>